<evidence type="ECO:0000256" key="3">
    <source>
        <dbReference type="ARBA" id="ARBA00022475"/>
    </source>
</evidence>
<comment type="subcellular location">
    <subcellularLocation>
        <location evidence="1">Cell membrane</location>
        <topology evidence="1">Peripheral membrane protein</topology>
    </subcellularLocation>
</comment>
<dbReference type="EMBL" id="CP002364">
    <property type="protein sequence ID" value="ADW18233.1"/>
    <property type="molecule type" value="Genomic_DNA"/>
</dbReference>
<keyword evidence="3" id="KW-1003">Cell membrane</keyword>
<dbReference type="GO" id="GO:0019350">
    <property type="term" value="P:teichoic acid biosynthetic process"/>
    <property type="evidence" value="ECO:0007669"/>
    <property type="project" value="UniProtKB-KW"/>
</dbReference>
<keyword evidence="5" id="KW-0777">Teichoic acid biosynthesis</keyword>
<evidence type="ECO:0000313" key="8">
    <source>
        <dbReference type="EMBL" id="ADW18233.1"/>
    </source>
</evidence>
<evidence type="ECO:0000256" key="5">
    <source>
        <dbReference type="ARBA" id="ARBA00022944"/>
    </source>
</evidence>
<evidence type="ECO:0000256" key="4">
    <source>
        <dbReference type="ARBA" id="ARBA00022679"/>
    </source>
</evidence>
<dbReference type="KEGG" id="dpr:Despr_2085"/>
<evidence type="ECO:0000256" key="2">
    <source>
        <dbReference type="ARBA" id="ARBA00010488"/>
    </source>
</evidence>
<dbReference type="InterPro" id="IPR043149">
    <property type="entry name" value="TagF_N"/>
</dbReference>
<reference evidence="8 9" key="1">
    <citation type="journal article" date="2011" name="Stand. Genomic Sci.">
        <title>Complete genome sequence of Desulfobulbus propionicus type strain (1pr3).</title>
        <authorList>
            <person name="Pagani I."/>
            <person name="Lapidus A."/>
            <person name="Nolan M."/>
            <person name="Lucas S."/>
            <person name="Hammon N."/>
            <person name="Deshpande S."/>
            <person name="Cheng J.F."/>
            <person name="Chertkov O."/>
            <person name="Davenport K."/>
            <person name="Tapia R."/>
            <person name="Han C."/>
            <person name="Goodwin L."/>
            <person name="Pitluck S."/>
            <person name="Liolios K."/>
            <person name="Mavromatis K."/>
            <person name="Ivanova N."/>
            <person name="Mikhailova N."/>
            <person name="Pati A."/>
            <person name="Chen A."/>
            <person name="Palaniappan K."/>
            <person name="Land M."/>
            <person name="Hauser L."/>
            <person name="Chang Y.J."/>
            <person name="Jeffries C.D."/>
            <person name="Detter J.C."/>
            <person name="Brambilla E."/>
            <person name="Kannan K.P."/>
            <person name="Djao O.D."/>
            <person name="Rohde M."/>
            <person name="Pukall R."/>
            <person name="Spring S."/>
            <person name="Goker M."/>
            <person name="Sikorski J."/>
            <person name="Woyke T."/>
            <person name="Bristow J."/>
            <person name="Eisen J.A."/>
            <person name="Markowitz V."/>
            <person name="Hugenholtz P."/>
            <person name="Kyrpides N.C."/>
            <person name="Klenk H.P."/>
        </authorList>
    </citation>
    <scope>NUCLEOTIDE SEQUENCE [LARGE SCALE GENOMIC DNA]</scope>
    <source>
        <strain evidence="9">ATCC 33891 / DSM 2032 / 1pr3</strain>
    </source>
</reference>
<protein>
    <submittedName>
        <fullName evidence="8">CDP-glycerol:poly(Glycerophosphate)glycerophosphotransferase</fullName>
    </submittedName>
</protein>
<dbReference type="PANTHER" id="PTHR37316">
    <property type="entry name" value="TEICHOIC ACID GLYCEROL-PHOSPHATE PRIMASE"/>
    <property type="match status" value="1"/>
</dbReference>
<dbReference type="Pfam" id="PF04464">
    <property type="entry name" value="Glyphos_transf"/>
    <property type="match status" value="1"/>
</dbReference>
<dbReference type="SUPFAM" id="SSF53756">
    <property type="entry name" value="UDP-Glycosyltransferase/glycogen phosphorylase"/>
    <property type="match status" value="1"/>
</dbReference>
<sequence length="414" mass="48446">MLKKLKLTCKKISSSFFGWIILWPFSYIIQRDQKKYVIIGRDGGKFLDNSKYCFIGLQYFQSLHNINVVFLTDYPDVRAELETHGYQVARLSGPVGWWQFLRCGTIIMDSAEWGSFGRFAAARGARLVQLWHGIPLKQIELLIIQKIASTLPFNLSRAFYAYRNFIGRHRQVDLLVSTSAHVTNKAMKFCFNAKHWPAIGYPRNDVLLDEQLRHHPLVSLGMDDQAICAIRSAKYSGKNVILYTPTFRRNMHDPFSDGVINLDQLYNFLKLHNLFFLIKLHPLMPQTIEPSYWKDNIFFIRPDSDIYPLMHEINILITDYSSIFFDYLLLDRPIVFYCHDLNEYIQDDRGFIFDYETMTPGPKVHSQKDLENQIIGILQRKDIWTDDRRRVRDLVFDHIDGSATKRLMAVLIGK</sequence>
<gene>
    <name evidence="8" type="ordered locus">Despr_2085</name>
</gene>
<evidence type="ECO:0000256" key="1">
    <source>
        <dbReference type="ARBA" id="ARBA00004202"/>
    </source>
</evidence>
<dbReference type="PANTHER" id="PTHR37316:SF3">
    <property type="entry name" value="TEICHOIC ACID GLYCEROL-PHOSPHATE TRANSFERASE"/>
    <property type="match status" value="1"/>
</dbReference>
<dbReference type="InterPro" id="IPR007554">
    <property type="entry name" value="Glycerophosphate_synth"/>
</dbReference>
<keyword evidence="4" id="KW-0808">Transferase</keyword>
<organism evidence="8 9">
    <name type="scientific">Desulfobulbus propionicus (strain ATCC 33891 / DSM 2032 / VKM B-1956 / 1pr3)</name>
    <dbReference type="NCBI Taxonomy" id="577650"/>
    <lineage>
        <taxon>Bacteria</taxon>
        <taxon>Pseudomonadati</taxon>
        <taxon>Thermodesulfobacteriota</taxon>
        <taxon>Desulfobulbia</taxon>
        <taxon>Desulfobulbales</taxon>
        <taxon>Desulfobulbaceae</taxon>
        <taxon>Desulfobulbus</taxon>
    </lineage>
</organism>
<keyword evidence="9" id="KW-1185">Reference proteome</keyword>
<dbReference type="GO" id="GO:0047355">
    <property type="term" value="F:CDP-glycerol glycerophosphotransferase activity"/>
    <property type="evidence" value="ECO:0007669"/>
    <property type="project" value="InterPro"/>
</dbReference>
<feature type="transmembrane region" description="Helical" evidence="7">
    <location>
        <begin position="12"/>
        <end position="29"/>
    </location>
</feature>
<dbReference type="InterPro" id="IPR051612">
    <property type="entry name" value="Teichoic_Acid_Biosynth"/>
</dbReference>
<keyword evidence="6 7" id="KW-0472">Membrane</keyword>
<accession>A0A7U3YN04</accession>
<dbReference type="GO" id="GO:0005886">
    <property type="term" value="C:plasma membrane"/>
    <property type="evidence" value="ECO:0007669"/>
    <property type="project" value="UniProtKB-SubCell"/>
</dbReference>
<dbReference type="Proteomes" id="UP000006365">
    <property type="component" value="Chromosome"/>
</dbReference>
<evidence type="ECO:0000256" key="6">
    <source>
        <dbReference type="ARBA" id="ARBA00023136"/>
    </source>
</evidence>
<comment type="similarity">
    <text evidence="2">Belongs to the CDP-glycerol glycerophosphotransferase family.</text>
</comment>
<evidence type="ECO:0000313" key="9">
    <source>
        <dbReference type="Proteomes" id="UP000006365"/>
    </source>
</evidence>
<dbReference type="Gene3D" id="3.40.50.12580">
    <property type="match status" value="1"/>
</dbReference>
<dbReference type="AlphaFoldDB" id="A0A7U3YN04"/>
<keyword evidence="7" id="KW-1133">Transmembrane helix</keyword>
<name>A0A7U3YN04_DESPD</name>
<dbReference type="RefSeq" id="WP_015724773.1">
    <property type="nucleotide sequence ID" value="NC_014972.1"/>
</dbReference>
<keyword evidence="7" id="KW-0812">Transmembrane</keyword>
<dbReference type="InterPro" id="IPR043148">
    <property type="entry name" value="TagF_C"/>
</dbReference>
<proteinExistence type="inferred from homology"/>
<evidence type="ECO:0000256" key="7">
    <source>
        <dbReference type="SAM" id="Phobius"/>
    </source>
</evidence>
<dbReference type="Gene3D" id="3.40.50.11820">
    <property type="match status" value="1"/>
</dbReference>